<name>A0ABV5FGX6_9FLAO</name>
<dbReference type="Pfam" id="PF09697">
    <property type="entry name" value="Porph_ging"/>
    <property type="match status" value="1"/>
</dbReference>
<dbReference type="NCBIfam" id="TIGR01200">
    <property type="entry name" value="GLPGLI"/>
    <property type="match status" value="1"/>
</dbReference>
<comment type="caution">
    <text evidence="1">The sequence shown here is derived from an EMBL/GenBank/DDBJ whole genome shotgun (WGS) entry which is preliminary data.</text>
</comment>
<evidence type="ECO:0000313" key="1">
    <source>
        <dbReference type="EMBL" id="MFB9062795.1"/>
    </source>
</evidence>
<evidence type="ECO:0000313" key="2">
    <source>
        <dbReference type="Proteomes" id="UP001589589"/>
    </source>
</evidence>
<dbReference type="RefSeq" id="WP_290265249.1">
    <property type="nucleotide sequence ID" value="NZ_JAUFQQ010000003.1"/>
</dbReference>
<protein>
    <submittedName>
        <fullName evidence="1">GLPGLI family protein</fullName>
    </submittedName>
</protein>
<keyword evidence="2" id="KW-1185">Reference proteome</keyword>
<sequence>MKNIFLLLFFIATQNYSQSIEAIYTSAAIKAFGSASEGISEVIKPKTFAYSYANEKSTYKLIPSQKSAIDTSYIGQGGLKFVTYKEIRLPTTDITFKDLKSKVLQMEYTIAKKDFSAKEQLIDYEWIIEDETIVINGFTCKKATTTKNLFPVTAWYCEEIPVNDGPSVYWGLPGLILKVELGGYTTITLDKIKISKENLEIEEPKINDTQFSVRGLYKNVKGYLDSISPTTKYK</sequence>
<reference evidence="1 2" key="1">
    <citation type="submission" date="2024-09" db="EMBL/GenBank/DDBJ databases">
        <authorList>
            <person name="Sun Q."/>
            <person name="Mori K."/>
        </authorList>
    </citation>
    <scope>NUCLEOTIDE SEQUENCE [LARGE SCALE GENOMIC DNA]</scope>
    <source>
        <strain evidence="1 2">CECT 7908</strain>
    </source>
</reference>
<dbReference type="InterPro" id="IPR005901">
    <property type="entry name" value="GLPGLI"/>
</dbReference>
<proteinExistence type="predicted"/>
<dbReference type="Proteomes" id="UP001589589">
    <property type="component" value="Unassembled WGS sequence"/>
</dbReference>
<accession>A0ABV5FGX6</accession>
<gene>
    <name evidence="1" type="ORF">ACFFUQ_02100</name>
</gene>
<organism evidence="1 2">
    <name type="scientific">Flavobacterium branchiarum</name>
    <dbReference type="NCBI Taxonomy" id="1114870"/>
    <lineage>
        <taxon>Bacteria</taxon>
        <taxon>Pseudomonadati</taxon>
        <taxon>Bacteroidota</taxon>
        <taxon>Flavobacteriia</taxon>
        <taxon>Flavobacteriales</taxon>
        <taxon>Flavobacteriaceae</taxon>
        <taxon>Flavobacterium</taxon>
    </lineage>
</organism>
<dbReference type="EMBL" id="JBHMEX010000007">
    <property type="protein sequence ID" value="MFB9062795.1"/>
    <property type="molecule type" value="Genomic_DNA"/>
</dbReference>